<organism evidence="2 3">
    <name type="scientific">Mytilus coruscus</name>
    <name type="common">Sea mussel</name>
    <dbReference type="NCBI Taxonomy" id="42192"/>
    <lineage>
        <taxon>Eukaryota</taxon>
        <taxon>Metazoa</taxon>
        <taxon>Spiralia</taxon>
        <taxon>Lophotrochozoa</taxon>
        <taxon>Mollusca</taxon>
        <taxon>Bivalvia</taxon>
        <taxon>Autobranchia</taxon>
        <taxon>Pteriomorphia</taxon>
        <taxon>Mytilida</taxon>
        <taxon>Mytiloidea</taxon>
        <taxon>Mytilidae</taxon>
        <taxon>Mytilinae</taxon>
        <taxon>Mytilus</taxon>
    </lineage>
</organism>
<name>A0A6J8AQ65_MYTCO</name>
<feature type="compositionally biased region" description="Low complexity" evidence="1">
    <location>
        <begin position="93"/>
        <end position="105"/>
    </location>
</feature>
<evidence type="ECO:0000256" key="1">
    <source>
        <dbReference type="SAM" id="MobiDB-lite"/>
    </source>
</evidence>
<proteinExistence type="predicted"/>
<protein>
    <submittedName>
        <fullName evidence="2">Uncharacterized protein</fullName>
    </submittedName>
</protein>
<feature type="compositionally biased region" description="Acidic residues" evidence="1">
    <location>
        <begin position="109"/>
        <end position="120"/>
    </location>
</feature>
<dbReference type="AlphaFoldDB" id="A0A6J8AQ65"/>
<evidence type="ECO:0000313" key="2">
    <source>
        <dbReference type="EMBL" id="CAC5371853.1"/>
    </source>
</evidence>
<gene>
    <name evidence="2" type="ORF">MCOR_10167</name>
</gene>
<evidence type="ECO:0000313" key="3">
    <source>
        <dbReference type="Proteomes" id="UP000507470"/>
    </source>
</evidence>
<accession>A0A6J8AQ65</accession>
<reference evidence="2 3" key="1">
    <citation type="submission" date="2020-06" db="EMBL/GenBank/DDBJ databases">
        <authorList>
            <person name="Li R."/>
            <person name="Bekaert M."/>
        </authorList>
    </citation>
    <scope>NUCLEOTIDE SEQUENCE [LARGE SCALE GENOMIC DNA]</scope>
    <source>
        <strain evidence="3">wild</strain>
    </source>
</reference>
<feature type="compositionally biased region" description="Basic and acidic residues" evidence="1">
    <location>
        <begin position="121"/>
        <end position="132"/>
    </location>
</feature>
<keyword evidence="3" id="KW-1185">Reference proteome</keyword>
<dbReference type="EMBL" id="CACVKT020001815">
    <property type="protein sequence ID" value="CAC5371853.1"/>
    <property type="molecule type" value="Genomic_DNA"/>
</dbReference>
<dbReference type="Proteomes" id="UP000507470">
    <property type="component" value="Unassembled WGS sequence"/>
</dbReference>
<dbReference type="OrthoDB" id="6161605at2759"/>
<feature type="region of interest" description="Disordered" evidence="1">
    <location>
        <begin position="75"/>
        <end position="132"/>
    </location>
</feature>
<sequence>MANHRSIIELMTYNFLSENNGFWITNYPDTYAKVISQSTENSQKDMKARIEVLEFINRVGNSNNAGRLDTWLEMPQRNGIKTPDELFPGKQQPTTSPSPLSPSTSGILLDDDSEENEEQEENKKVTNPEKNKKTDIEGQRYCFFRVLINF</sequence>